<evidence type="ECO:0000313" key="1">
    <source>
        <dbReference type="EMBL" id="RIA55590.1"/>
    </source>
</evidence>
<dbReference type="EMBL" id="QXDF01000001">
    <property type="protein sequence ID" value="RIA55590.1"/>
    <property type="molecule type" value="Genomic_DNA"/>
</dbReference>
<evidence type="ECO:0000313" key="2">
    <source>
        <dbReference type="Proteomes" id="UP000266273"/>
    </source>
</evidence>
<proteinExistence type="predicted"/>
<dbReference type="AlphaFoldDB" id="A0A397Q274"/>
<evidence type="ECO:0008006" key="3">
    <source>
        <dbReference type="Google" id="ProtNLM"/>
    </source>
</evidence>
<reference evidence="1 2" key="1">
    <citation type="submission" date="2018-08" db="EMBL/GenBank/DDBJ databases">
        <title>Genomic Encyclopedia of Archaeal and Bacterial Type Strains, Phase II (KMG-II): from individual species to whole genera.</title>
        <authorList>
            <person name="Goeker M."/>
        </authorList>
    </citation>
    <scope>NUCLEOTIDE SEQUENCE [LARGE SCALE GENOMIC DNA]</scope>
    <source>
        <strain evidence="1 2">DSM 5002</strain>
    </source>
</reference>
<protein>
    <recommendedName>
        <fullName evidence="3">Multimeric flavodoxin WrbA</fullName>
    </recommendedName>
</protein>
<accession>A0A397Q274</accession>
<dbReference type="Gene3D" id="3.40.50.360">
    <property type="match status" value="1"/>
</dbReference>
<name>A0A397Q274_9HYPH</name>
<keyword evidence="2" id="KW-1185">Reference proteome</keyword>
<organism evidence="1 2">
    <name type="scientific">Dichotomicrobium thermohalophilum</name>
    <dbReference type="NCBI Taxonomy" id="933063"/>
    <lineage>
        <taxon>Bacteria</taxon>
        <taxon>Pseudomonadati</taxon>
        <taxon>Pseudomonadota</taxon>
        <taxon>Alphaproteobacteria</taxon>
        <taxon>Hyphomicrobiales</taxon>
        <taxon>Hyphomicrobiaceae</taxon>
        <taxon>Dichotomicrobium</taxon>
    </lineage>
</organism>
<dbReference type="SUPFAM" id="SSF52218">
    <property type="entry name" value="Flavoproteins"/>
    <property type="match status" value="1"/>
</dbReference>
<dbReference type="Proteomes" id="UP000266273">
    <property type="component" value="Unassembled WGS sequence"/>
</dbReference>
<dbReference type="InterPro" id="IPR029039">
    <property type="entry name" value="Flavoprotein-like_sf"/>
</dbReference>
<sequence length="162" mass="17416">MPAGVQAHGMKRLLIVAHAPSPNTKRMLDAVMRGATSEDISGVDALALSPFDTGPDDVKAAGALILGTTENLGYMSGALKDFFDRCYYPCLEETQGLAYALYIRAGQDGTGTRRAVESITTGLRWRAVQEPLICRGQWNDTFLEQCEELGQAMAAGLEAGIF</sequence>
<gene>
    <name evidence="1" type="ORF">BXY53_0660</name>
</gene>
<comment type="caution">
    <text evidence="1">The sequence shown here is derived from an EMBL/GenBank/DDBJ whole genome shotgun (WGS) entry which is preliminary data.</text>
</comment>